<dbReference type="SUPFAM" id="SSF56112">
    <property type="entry name" value="Protein kinase-like (PK-like)"/>
    <property type="match status" value="1"/>
</dbReference>
<evidence type="ECO:0000313" key="9">
    <source>
        <dbReference type="Proteomes" id="UP001157974"/>
    </source>
</evidence>
<keyword evidence="2" id="KW-0808">Transferase</keyword>
<keyword evidence="3" id="KW-0547">Nucleotide-binding</keyword>
<dbReference type="EMBL" id="JAMWBK010000004">
    <property type="protein sequence ID" value="KAJ8906253.1"/>
    <property type="molecule type" value="Genomic_DNA"/>
</dbReference>
<evidence type="ECO:0000259" key="7">
    <source>
        <dbReference type="PROSITE" id="PS50011"/>
    </source>
</evidence>
<dbReference type="InterPro" id="IPR050205">
    <property type="entry name" value="CDPK_Ser/Thr_kinases"/>
</dbReference>
<sequence length="551" mass="62155">MKRPADDANRESNDMEEADDYDIYSSDEDLDIVRQDSNYSKLSAESWLRVHSEYDEDDDAADEDRLGLEYDENEEHFWNDVATRLKRRAPYDRSVLECVVELLSGTGATKKRKLFLSAVDRRVWLDPNLKTLHWSSKRKGVGSLELEEIRVVKGWNETRAILVETADRKRLGLSMSNHQDLQVWVRCLACFSSLQAKIFMQGLNTSEREDYDPLLDSWGRAALRNKVQVGDYYLLDSPDTPRSQAILAFSAAELGFYSIKLLSTTISALLGPEVLACVKELDHPNVLKYRDFLQCRDQDGLYAVFEHVPRGIVVSGYKLDGNKAVSEDMARKLINDVAGGVMYLHSRRVTLGNIRPDNLLFAADGSLKVNPLGGIFYEHSKRSEPIAFGTEVQTASAFAFSAPERCREAKKRPKTPRDAYATDAWSVGALMYFMVYGRAPFLGNSAESIQEAITTSRLEFPDTPKVSAKAKDFLRKILGEKDPSKRVKVEQIINHPWLLEPAGGGVSLFAPKRRKAYSQAELGYRKVLLSEKQIDGAISIAKYADPEQDKE</sequence>
<proteinExistence type="predicted"/>
<dbReference type="Proteomes" id="UP001157974">
    <property type="component" value="Unassembled WGS sequence"/>
</dbReference>
<dbReference type="PROSITE" id="PS50011">
    <property type="entry name" value="PROTEIN_KINASE_DOM"/>
    <property type="match status" value="1"/>
</dbReference>
<dbReference type="Gene3D" id="1.10.510.10">
    <property type="entry name" value="Transferase(Phosphotransferase) domain 1"/>
    <property type="match status" value="1"/>
</dbReference>
<evidence type="ECO:0000313" key="8">
    <source>
        <dbReference type="EMBL" id="KAJ8906253.1"/>
    </source>
</evidence>
<keyword evidence="5" id="KW-0067">ATP-binding</keyword>
<accession>A0AAV8UXA2</accession>
<dbReference type="GO" id="GO:0004674">
    <property type="term" value="F:protein serine/threonine kinase activity"/>
    <property type="evidence" value="ECO:0007669"/>
    <property type="project" value="UniProtKB-KW"/>
</dbReference>
<feature type="region of interest" description="Disordered" evidence="6">
    <location>
        <begin position="1"/>
        <end position="21"/>
    </location>
</feature>
<keyword evidence="1" id="KW-0723">Serine/threonine-protein kinase</keyword>
<dbReference type="GO" id="GO:0005524">
    <property type="term" value="F:ATP binding"/>
    <property type="evidence" value="ECO:0007669"/>
    <property type="project" value="UniProtKB-KW"/>
</dbReference>
<name>A0AAV8UXA2_9RHOD</name>
<evidence type="ECO:0000256" key="5">
    <source>
        <dbReference type="ARBA" id="ARBA00022840"/>
    </source>
</evidence>
<evidence type="ECO:0000256" key="6">
    <source>
        <dbReference type="SAM" id="MobiDB-lite"/>
    </source>
</evidence>
<dbReference type="AlphaFoldDB" id="A0AAV8UXA2"/>
<evidence type="ECO:0000256" key="1">
    <source>
        <dbReference type="ARBA" id="ARBA00022527"/>
    </source>
</evidence>
<dbReference type="InterPro" id="IPR011009">
    <property type="entry name" value="Kinase-like_dom_sf"/>
</dbReference>
<feature type="domain" description="Protein kinase" evidence="7">
    <location>
        <begin position="212"/>
        <end position="498"/>
    </location>
</feature>
<comment type="caution">
    <text evidence="8">The sequence shown here is derived from an EMBL/GenBank/DDBJ whole genome shotgun (WGS) entry which is preliminary data.</text>
</comment>
<keyword evidence="4" id="KW-0418">Kinase</keyword>
<protein>
    <recommendedName>
        <fullName evidence="7">Protein kinase domain-containing protein</fullName>
    </recommendedName>
</protein>
<feature type="compositionally biased region" description="Basic and acidic residues" evidence="6">
    <location>
        <begin position="1"/>
        <end position="13"/>
    </location>
</feature>
<gene>
    <name evidence="8" type="ORF">NDN08_002746</name>
</gene>
<evidence type="ECO:0000256" key="2">
    <source>
        <dbReference type="ARBA" id="ARBA00022679"/>
    </source>
</evidence>
<reference evidence="8 9" key="1">
    <citation type="journal article" date="2023" name="Nat. Commun.">
        <title>Origin of minicircular mitochondrial genomes in red algae.</title>
        <authorList>
            <person name="Lee Y."/>
            <person name="Cho C.H."/>
            <person name="Lee Y.M."/>
            <person name="Park S.I."/>
            <person name="Yang J.H."/>
            <person name="West J.A."/>
            <person name="Bhattacharya D."/>
            <person name="Yoon H.S."/>
        </authorList>
    </citation>
    <scope>NUCLEOTIDE SEQUENCE [LARGE SCALE GENOMIC DNA]</scope>
    <source>
        <strain evidence="8 9">CCMP1338</strain>
        <tissue evidence="8">Whole cell</tissue>
    </source>
</reference>
<dbReference type="Pfam" id="PF00069">
    <property type="entry name" value="Pkinase"/>
    <property type="match status" value="1"/>
</dbReference>
<dbReference type="PANTHER" id="PTHR24349">
    <property type="entry name" value="SERINE/THREONINE-PROTEIN KINASE"/>
    <property type="match status" value="1"/>
</dbReference>
<dbReference type="SMART" id="SM00220">
    <property type="entry name" value="S_TKc"/>
    <property type="match status" value="1"/>
</dbReference>
<evidence type="ECO:0000256" key="4">
    <source>
        <dbReference type="ARBA" id="ARBA00022777"/>
    </source>
</evidence>
<keyword evidence="9" id="KW-1185">Reference proteome</keyword>
<organism evidence="8 9">
    <name type="scientific">Rhodosorus marinus</name>
    <dbReference type="NCBI Taxonomy" id="101924"/>
    <lineage>
        <taxon>Eukaryota</taxon>
        <taxon>Rhodophyta</taxon>
        <taxon>Stylonematophyceae</taxon>
        <taxon>Stylonematales</taxon>
        <taxon>Stylonemataceae</taxon>
        <taxon>Rhodosorus</taxon>
    </lineage>
</organism>
<dbReference type="InterPro" id="IPR000719">
    <property type="entry name" value="Prot_kinase_dom"/>
</dbReference>
<evidence type="ECO:0000256" key="3">
    <source>
        <dbReference type="ARBA" id="ARBA00022741"/>
    </source>
</evidence>